<protein>
    <recommendedName>
        <fullName evidence="4">Glutaredoxin-like domain</fullName>
    </recommendedName>
</protein>
<evidence type="ECO:0000313" key="3">
    <source>
        <dbReference type="Proteomes" id="UP000033740"/>
    </source>
</evidence>
<keyword evidence="3" id="KW-1185">Reference proteome</keyword>
<dbReference type="Proteomes" id="UP000033740">
    <property type="component" value="Unassembled WGS sequence"/>
</dbReference>
<feature type="region of interest" description="Disordered" evidence="1">
    <location>
        <begin position="85"/>
        <end position="116"/>
    </location>
</feature>
<gene>
    <name evidence="2" type="ORF">RS86_02841</name>
</gene>
<feature type="compositionally biased region" description="Low complexity" evidence="1">
    <location>
        <begin position="85"/>
        <end position="109"/>
    </location>
</feature>
<comment type="caution">
    <text evidence="2">The sequence shown here is derived from an EMBL/GenBank/DDBJ whole genome shotgun (WGS) entry which is preliminary data.</text>
</comment>
<evidence type="ECO:0000256" key="1">
    <source>
        <dbReference type="SAM" id="MobiDB-lite"/>
    </source>
</evidence>
<organism evidence="2 3">
    <name type="scientific">Microbacterium azadirachtae</name>
    <dbReference type="NCBI Taxonomy" id="582680"/>
    <lineage>
        <taxon>Bacteria</taxon>
        <taxon>Bacillati</taxon>
        <taxon>Actinomycetota</taxon>
        <taxon>Actinomycetes</taxon>
        <taxon>Micrococcales</taxon>
        <taxon>Microbacteriaceae</taxon>
        <taxon>Microbacterium</taxon>
    </lineage>
</organism>
<evidence type="ECO:0008006" key="4">
    <source>
        <dbReference type="Google" id="ProtNLM"/>
    </source>
</evidence>
<name>A0A0F0LI77_9MICO</name>
<dbReference type="InterPro" id="IPR036249">
    <property type="entry name" value="Thioredoxin-like_sf"/>
</dbReference>
<dbReference type="SUPFAM" id="SSF52833">
    <property type="entry name" value="Thioredoxin-like"/>
    <property type="match status" value="1"/>
</dbReference>
<evidence type="ECO:0000313" key="2">
    <source>
        <dbReference type="EMBL" id="KJL32369.1"/>
    </source>
</evidence>
<sequence>MITLTLIGKPDCHLCDVASDVVDAVVAELPDALAEDMEITELSILDNPALYEKYWEKIPVLLIDGELHGHWRISPDRLRDALAEKAAGSSTTAGAGTAAAALAQESAEAQDSPAQD</sequence>
<dbReference type="STRING" id="582680.RS86_02841"/>
<dbReference type="InterPro" id="IPR008554">
    <property type="entry name" value="Glutaredoxin-like"/>
</dbReference>
<dbReference type="AlphaFoldDB" id="A0A0F0LI77"/>
<dbReference type="Pfam" id="PF05768">
    <property type="entry name" value="Glrx-like"/>
    <property type="match status" value="1"/>
</dbReference>
<dbReference type="Gene3D" id="3.40.30.10">
    <property type="entry name" value="Glutaredoxin"/>
    <property type="match status" value="1"/>
</dbReference>
<dbReference type="RefSeq" id="WP_082076794.1">
    <property type="nucleotide sequence ID" value="NZ_JYIX01000037.1"/>
</dbReference>
<proteinExistence type="predicted"/>
<accession>A0A0F0LI77</accession>
<reference evidence="2 3" key="1">
    <citation type="submission" date="2015-02" db="EMBL/GenBank/DDBJ databases">
        <title>Draft genome sequences of ten Microbacterium spp. with emphasis on heavy metal contaminated environments.</title>
        <authorList>
            <person name="Corretto E."/>
        </authorList>
    </citation>
    <scope>NUCLEOTIDE SEQUENCE [LARGE SCALE GENOMIC DNA]</scope>
    <source>
        <strain evidence="2 3">ARN176</strain>
    </source>
</reference>
<dbReference type="PATRIC" id="fig|582680.6.peg.2918"/>
<dbReference type="EMBL" id="JYIX01000037">
    <property type="protein sequence ID" value="KJL32369.1"/>
    <property type="molecule type" value="Genomic_DNA"/>
</dbReference>